<dbReference type="PANTHER" id="PTHR30537:SF5">
    <property type="entry name" value="HTH-TYPE TRANSCRIPTIONAL ACTIVATOR TTDR-RELATED"/>
    <property type="match status" value="1"/>
</dbReference>
<dbReference type="Proteomes" id="UP000571554">
    <property type="component" value="Unassembled WGS sequence"/>
</dbReference>
<comment type="similarity">
    <text evidence="1">Belongs to the LysR transcriptional regulatory family.</text>
</comment>
<dbReference type="FunFam" id="1.10.10.10:FF:000001">
    <property type="entry name" value="LysR family transcriptional regulator"/>
    <property type="match status" value="1"/>
</dbReference>
<comment type="caution">
    <text evidence="6">The sequence shown here is derived from an EMBL/GenBank/DDBJ whole genome shotgun (WGS) entry which is preliminary data.</text>
</comment>
<evidence type="ECO:0000256" key="1">
    <source>
        <dbReference type="ARBA" id="ARBA00009437"/>
    </source>
</evidence>
<evidence type="ECO:0000256" key="4">
    <source>
        <dbReference type="ARBA" id="ARBA00023163"/>
    </source>
</evidence>
<dbReference type="Pfam" id="PF03466">
    <property type="entry name" value="LysR_substrate"/>
    <property type="match status" value="1"/>
</dbReference>
<dbReference type="Pfam" id="PF00126">
    <property type="entry name" value="HTH_1"/>
    <property type="match status" value="1"/>
</dbReference>
<feature type="domain" description="HTH lysR-type" evidence="5">
    <location>
        <begin position="8"/>
        <end position="60"/>
    </location>
</feature>
<dbReference type="Gene3D" id="1.10.10.10">
    <property type="entry name" value="Winged helix-like DNA-binding domain superfamily/Winged helix DNA-binding domain"/>
    <property type="match status" value="1"/>
</dbReference>
<dbReference type="GO" id="GO:0043565">
    <property type="term" value="F:sequence-specific DNA binding"/>
    <property type="evidence" value="ECO:0007669"/>
    <property type="project" value="TreeGrafter"/>
</dbReference>
<dbReference type="AlphaFoldDB" id="A0A7W9WTT7"/>
<protein>
    <submittedName>
        <fullName evidence="6">DNA-binding transcriptional LysR family regulator</fullName>
    </submittedName>
</protein>
<name>A0A7W9WTT7_9BURK</name>
<accession>A0A7W9WTT7</accession>
<dbReference type="PROSITE" id="PS50931">
    <property type="entry name" value="HTH_LYSR"/>
    <property type="match status" value="1"/>
</dbReference>
<proteinExistence type="inferred from homology"/>
<keyword evidence="2" id="KW-0805">Transcription regulation</keyword>
<evidence type="ECO:0000256" key="3">
    <source>
        <dbReference type="ARBA" id="ARBA00023125"/>
    </source>
</evidence>
<keyword evidence="7" id="KW-1185">Reference proteome</keyword>
<dbReference type="CDD" id="cd08422">
    <property type="entry name" value="PBP2_CrgA_like"/>
    <property type="match status" value="1"/>
</dbReference>
<evidence type="ECO:0000256" key="2">
    <source>
        <dbReference type="ARBA" id="ARBA00023015"/>
    </source>
</evidence>
<keyword evidence="4" id="KW-0804">Transcription</keyword>
<keyword evidence="3 6" id="KW-0238">DNA-binding</keyword>
<gene>
    <name evidence="6" type="ORF">F4827_002963</name>
</gene>
<dbReference type="InterPro" id="IPR058163">
    <property type="entry name" value="LysR-type_TF_proteobact-type"/>
</dbReference>
<dbReference type="Gene3D" id="3.40.190.290">
    <property type="match status" value="1"/>
</dbReference>
<dbReference type="PANTHER" id="PTHR30537">
    <property type="entry name" value="HTH-TYPE TRANSCRIPTIONAL REGULATOR"/>
    <property type="match status" value="1"/>
</dbReference>
<sequence length="328" mass="35986">MMDMLENMRTFVRVVEAGSFTAAAKRMDTSTGMVSRAVSQLEGYLETRLLQRTTRHLALTESGRRYFERVRPILGDVDEANAEARNALVRPYGRLRVHAMPGLGQRHVTASVVAYRERYADVGVELTLSQRLPNLVEEGYDVSVLSAASLPDSGYIAQPIGMSYSVLVASPAWLARHGVPRTPADLAKHASVGLDTPAAPAHEWRLQGPDGEFVHALGEPALQLNEPEALAVALRAGSGIGSLAIYSVIDDLRAGTLVRVLPDYRLQALNVYAVYVSRVYVDARIRTFVEHLRATLGPALCNEEQEIGQLVRATPSLNVLPLRSRPRR</sequence>
<dbReference type="GO" id="GO:0006351">
    <property type="term" value="P:DNA-templated transcription"/>
    <property type="evidence" value="ECO:0007669"/>
    <property type="project" value="TreeGrafter"/>
</dbReference>
<dbReference type="GO" id="GO:0003700">
    <property type="term" value="F:DNA-binding transcription factor activity"/>
    <property type="evidence" value="ECO:0007669"/>
    <property type="project" value="InterPro"/>
</dbReference>
<evidence type="ECO:0000259" key="5">
    <source>
        <dbReference type="PROSITE" id="PS50931"/>
    </source>
</evidence>
<organism evidence="6 7">
    <name type="scientific">Paraburkholderia bannensis</name>
    <dbReference type="NCBI Taxonomy" id="765414"/>
    <lineage>
        <taxon>Bacteria</taxon>
        <taxon>Pseudomonadati</taxon>
        <taxon>Pseudomonadota</taxon>
        <taxon>Betaproteobacteria</taxon>
        <taxon>Burkholderiales</taxon>
        <taxon>Burkholderiaceae</taxon>
        <taxon>Paraburkholderia</taxon>
    </lineage>
</organism>
<dbReference type="InterPro" id="IPR036388">
    <property type="entry name" value="WH-like_DNA-bd_sf"/>
</dbReference>
<dbReference type="EMBL" id="JACHBW010000008">
    <property type="protein sequence ID" value="MBB6103108.1"/>
    <property type="molecule type" value="Genomic_DNA"/>
</dbReference>
<evidence type="ECO:0000313" key="6">
    <source>
        <dbReference type="EMBL" id="MBB6103108.1"/>
    </source>
</evidence>
<evidence type="ECO:0000313" key="7">
    <source>
        <dbReference type="Proteomes" id="UP000571554"/>
    </source>
</evidence>
<dbReference type="SUPFAM" id="SSF53850">
    <property type="entry name" value="Periplasmic binding protein-like II"/>
    <property type="match status" value="1"/>
</dbReference>
<dbReference type="SUPFAM" id="SSF46785">
    <property type="entry name" value="Winged helix' DNA-binding domain"/>
    <property type="match status" value="1"/>
</dbReference>
<reference evidence="6 7" key="1">
    <citation type="submission" date="2020-08" db="EMBL/GenBank/DDBJ databases">
        <title>Above-ground endophytic microbial communities from plants in different locations in the United States.</title>
        <authorList>
            <person name="Frank C."/>
        </authorList>
    </citation>
    <scope>NUCLEOTIDE SEQUENCE [LARGE SCALE GENOMIC DNA]</scope>
    <source>
        <strain evidence="6 7">WP4_2_2</strain>
    </source>
</reference>
<dbReference type="InterPro" id="IPR005119">
    <property type="entry name" value="LysR_subst-bd"/>
</dbReference>
<dbReference type="InterPro" id="IPR036390">
    <property type="entry name" value="WH_DNA-bd_sf"/>
</dbReference>
<dbReference type="InterPro" id="IPR000847">
    <property type="entry name" value="LysR_HTH_N"/>
</dbReference>